<comment type="caution">
    <text evidence="1">The sequence shown here is derived from an EMBL/GenBank/DDBJ whole genome shotgun (WGS) entry which is preliminary data.</text>
</comment>
<evidence type="ECO:0000313" key="2">
    <source>
        <dbReference type="Proteomes" id="UP001501183"/>
    </source>
</evidence>
<sequence>MARAMRRKHPARLACTVQAIHGVGEHISAASAGDQRMAVLDRALNVVFECYLDRRASTPSPVRLLP</sequence>
<accession>A0ABP8NVA9</accession>
<reference evidence="2" key="1">
    <citation type="journal article" date="2019" name="Int. J. Syst. Evol. Microbiol.">
        <title>The Global Catalogue of Microorganisms (GCM) 10K type strain sequencing project: providing services to taxonomists for standard genome sequencing and annotation.</title>
        <authorList>
            <consortium name="The Broad Institute Genomics Platform"/>
            <consortium name="The Broad Institute Genome Sequencing Center for Infectious Disease"/>
            <person name="Wu L."/>
            <person name="Ma J."/>
        </authorList>
    </citation>
    <scope>NUCLEOTIDE SEQUENCE [LARGE SCALE GENOMIC DNA]</scope>
    <source>
        <strain evidence="2">JCM 32206</strain>
    </source>
</reference>
<organism evidence="1 2">
    <name type="scientific">Rhodococcus olei</name>
    <dbReference type="NCBI Taxonomy" id="2161675"/>
    <lineage>
        <taxon>Bacteria</taxon>
        <taxon>Bacillati</taxon>
        <taxon>Actinomycetota</taxon>
        <taxon>Actinomycetes</taxon>
        <taxon>Mycobacteriales</taxon>
        <taxon>Nocardiaceae</taxon>
        <taxon>Rhodococcus</taxon>
    </lineage>
</organism>
<protein>
    <recommendedName>
        <fullName evidence="3">TetR family transcriptional regulator</fullName>
    </recommendedName>
</protein>
<gene>
    <name evidence="1" type="ORF">GCM10023094_11090</name>
</gene>
<dbReference type="Proteomes" id="UP001501183">
    <property type="component" value="Unassembled WGS sequence"/>
</dbReference>
<dbReference type="EMBL" id="BAABFB010000024">
    <property type="protein sequence ID" value="GAA4474801.1"/>
    <property type="molecule type" value="Genomic_DNA"/>
</dbReference>
<keyword evidence="2" id="KW-1185">Reference proteome</keyword>
<evidence type="ECO:0008006" key="3">
    <source>
        <dbReference type="Google" id="ProtNLM"/>
    </source>
</evidence>
<evidence type="ECO:0000313" key="1">
    <source>
        <dbReference type="EMBL" id="GAA4474801.1"/>
    </source>
</evidence>
<proteinExistence type="predicted"/>
<name>A0ABP8NVA9_9NOCA</name>